<protein>
    <recommendedName>
        <fullName evidence="6">Exocyst complex component Sec3 PIP2-binding N-terminal domain-containing protein</fullName>
    </recommendedName>
</protein>
<evidence type="ECO:0000259" key="6">
    <source>
        <dbReference type="SMART" id="SM01313"/>
    </source>
</evidence>
<gene>
    <name evidence="7" type="ordered locus">Ecym_4472</name>
</gene>
<dbReference type="GO" id="GO:0005934">
    <property type="term" value="C:cellular bud tip"/>
    <property type="evidence" value="ECO:0007669"/>
    <property type="project" value="EnsemblFungi"/>
</dbReference>
<feature type="compositionally biased region" description="Polar residues" evidence="5">
    <location>
        <begin position="8"/>
        <end position="19"/>
    </location>
</feature>
<feature type="compositionally biased region" description="Polar residues" evidence="5">
    <location>
        <begin position="310"/>
        <end position="327"/>
    </location>
</feature>
<dbReference type="OrthoDB" id="27109at2759"/>
<dbReference type="GO" id="GO:0048309">
    <property type="term" value="P:endoplasmic reticulum inheritance"/>
    <property type="evidence" value="ECO:0007669"/>
    <property type="project" value="EnsemblFungi"/>
</dbReference>
<keyword evidence="8" id="KW-1185">Reference proteome</keyword>
<dbReference type="InterPro" id="IPR028258">
    <property type="entry name" value="Sec3-PIP2_bind"/>
</dbReference>
<dbReference type="eggNOG" id="ENOG502QSCI">
    <property type="taxonomic scope" value="Eukaryota"/>
</dbReference>
<keyword evidence="4" id="KW-0175">Coiled coil</keyword>
<evidence type="ECO:0000256" key="3">
    <source>
        <dbReference type="ARBA" id="ARBA00022483"/>
    </source>
</evidence>
<reference evidence="8" key="1">
    <citation type="journal article" date="2012" name="G3 (Bethesda)">
        <title>Pichia sorbitophila, an interspecies yeast hybrid reveals early steps of genome resolution following polyploidization.</title>
        <authorList>
            <person name="Leh Louis V."/>
            <person name="Despons L."/>
            <person name="Friedrich A."/>
            <person name="Martin T."/>
            <person name="Durrens P."/>
            <person name="Casaregola S."/>
            <person name="Neuveglise C."/>
            <person name="Fairhead C."/>
            <person name="Marck C."/>
            <person name="Cruz J.A."/>
            <person name="Straub M.L."/>
            <person name="Kugler V."/>
            <person name="Sacerdot C."/>
            <person name="Uzunov Z."/>
            <person name="Thierry A."/>
            <person name="Weiss S."/>
            <person name="Bleykasten C."/>
            <person name="De Montigny J."/>
            <person name="Jacques N."/>
            <person name="Jung P."/>
            <person name="Lemaire M."/>
            <person name="Mallet S."/>
            <person name="Morel G."/>
            <person name="Richard G.F."/>
            <person name="Sarkar A."/>
            <person name="Savel G."/>
            <person name="Schacherer J."/>
            <person name="Seret M.L."/>
            <person name="Talla E."/>
            <person name="Samson G."/>
            <person name="Jubin C."/>
            <person name="Poulain J."/>
            <person name="Vacherie B."/>
            <person name="Barbe V."/>
            <person name="Pelletier E."/>
            <person name="Sherman D.J."/>
            <person name="Westhof E."/>
            <person name="Weissenbach J."/>
            <person name="Baret P.V."/>
            <person name="Wincker P."/>
            <person name="Gaillardin C."/>
            <person name="Dujon B."/>
            <person name="Souciet J.L."/>
        </authorList>
    </citation>
    <scope>NUCLEOTIDE SEQUENCE [LARGE SCALE GENOMIC DNA]</scope>
    <source>
        <strain evidence="8">CBS 270.75 / DBVPG 7215 / KCTC 17166 / NRRL Y-17582</strain>
    </source>
</reference>
<dbReference type="GO" id="GO:0000145">
    <property type="term" value="C:exocyst"/>
    <property type="evidence" value="ECO:0007669"/>
    <property type="project" value="EnsemblFungi"/>
</dbReference>
<dbReference type="SMART" id="SM01313">
    <property type="entry name" value="Sec3-PIP2_bind"/>
    <property type="match status" value="1"/>
</dbReference>
<proteinExistence type="inferred from homology"/>
<feature type="region of interest" description="Disordered" evidence="5">
    <location>
        <begin position="422"/>
        <end position="441"/>
    </location>
</feature>
<dbReference type="Gene3D" id="2.30.29.90">
    <property type="match status" value="1"/>
</dbReference>
<evidence type="ECO:0000256" key="5">
    <source>
        <dbReference type="SAM" id="MobiDB-lite"/>
    </source>
</evidence>
<dbReference type="GO" id="GO:0006893">
    <property type="term" value="P:Golgi to plasma membrane transport"/>
    <property type="evidence" value="ECO:0007669"/>
    <property type="project" value="EnsemblFungi"/>
</dbReference>
<feature type="compositionally biased region" description="Polar residues" evidence="5">
    <location>
        <begin position="388"/>
        <end position="400"/>
    </location>
</feature>
<dbReference type="PANTHER" id="PTHR16092:SF14">
    <property type="entry name" value="EXOCYST COMPLEX COMPONENT 1 ISOFORM X1"/>
    <property type="match status" value="1"/>
</dbReference>
<evidence type="ECO:0000256" key="2">
    <source>
        <dbReference type="ARBA" id="ARBA00022448"/>
    </source>
</evidence>
<dbReference type="GO" id="GO:0000131">
    <property type="term" value="C:incipient cellular bud site"/>
    <property type="evidence" value="ECO:0007669"/>
    <property type="project" value="EnsemblFungi"/>
</dbReference>
<organism evidence="7 8">
    <name type="scientific">Eremothecium cymbalariae (strain CBS 270.75 / DBVPG 7215 / KCTC 17166 / NRRL Y-17582)</name>
    <name type="common">Yeast</name>
    <dbReference type="NCBI Taxonomy" id="931890"/>
    <lineage>
        <taxon>Eukaryota</taxon>
        <taxon>Fungi</taxon>
        <taxon>Dikarya</taxon>
        <taxon>Ascomycota</taxon>
        <taxon>Saccharomycotina</taxon>
        <taxon>Saccharomycetes</taxon>
        <taxon>Saccharomycetales</taxon>
        <taxon>Saccharomycetaceae</taxon>
        <taxon>Eremothecium</taxon>
    </lineage>
</organism>
<dbReference type="Pfam" id="PF15277">
    <property type="entry name" value="Sec3-PIP2_bind"/>
    <property type="match status" value="1"/>
</dbReference>
<feature type="domain" description="Exocyst complex component Sec3 PIP2-binding N-terminal" evidence="6">
    <location>
        <begin position="115"/>
        <end position="202"/>
    </location>
</feature>
<dbReference type="OMA" id="SFMRVFP"/>
<feature type="compositionally biased region" description="Basic and acidic residues" evidence="5">
    <location>
        <begin position="234"/>
        <end position="247"/>
    </location>
</feature>
<dbReference type="FunCoup" id="G8JU09">
    <property type="interactions" value="67"/>
</dbReference>
<dbReference type="Proteomes" id="UP000006790">
    <property type="component" value="Chromosome 4"/>
</dbReference>
<feature type="region of interest" description="Disordered" evidence="5">
    <location>
        <begin position="1"/>
        <end position="55"/>
    </location>
</feature>
<feature type="compositionally biased region" description="Polar residues" evidence="5">
    <location>
        <begin position="269"/>
        <end position="278"/>
    </location>
</feature>
<dbReference type="InParanoid" id="G8JU09"/>
<dbReference type="Pfam" id="PF09763">
    <property type="entry name" value="Sec3_CC"/>
    <property type="match status" value="1"/>
</dbReference>
<evidence type="ECO:0000313" key="8">
    <source>
        <dbReference type="Proteomes" id="UP000006790"/>
    </source>
</evidence>
<dbReference type="GO" id="GO:0005935">
    <property type="term" value="C:cellular bud neck"/>
    <property type="evidence" value="ECO:0007669"/>
    <property type="project" value="EnsemblFungi"/>
</dbReference>
<dbReference type="Pfam" id="PF20654">
    <property type="entry name" value="Sec3_C-term"/>
    <property type="match status" value="1"/>
</dbReference>
<comment type="similarity">
    <text evidence="1">Belongs to the SEC3 family.</text>
</comment>
<evidence type="ECO:0000256" key="1">
    <source>
        <dbReference type="ARBA" id="ARBA00006518"/>
    </source>
</evidence>
<dbReference type="GO" id="GO:0005886">
    <property type="term" value="C:plasma membrane"/>
    <property type="evidence" value="ECO:0007669"/>
    <property type="project" value="TreeGrafter"/>
</dbReference>
<dbReference type="RefSeq" id="XP_003646329.1">
    <property type="nucleotide sequence ID" value="XM_003646281.1"/>
</dbReference>
<feature type="region of interest" description="Disordered" evidence="5">
    <location>
        <begin position="292"/>
        <end position="375"/>
    </location>
</feature>
<dbReference type="KEGG" id="erc:Ecym_4472"/>
<evidence type="ECO:0000256" key="4">
    <source>
        <dbReference type="ARBA" id="ARBA00023054"/>
    </source>
</evidence>
<name>G8JU09_ERECY</name>
<feature type="region of interest" description="Disordered" evidence="5">
    <location>
        <begin position="451"/>
        <end position="473"/>
    </location>
</feature>
<sequence length="1312" mass="149249">MLKRFSHSRGNSVEDNSGGHSVFHKRTASNHGPPSAGPMSAASHRRSTSRSSVSSVSSNLLAELYERDRRSIVQSCFQKVDGNTGLPLNVYITHVRIIEDSRYPSSRPSPDSPLTNKKKRVLIVSSKGDTMKMQVHKARENSNGTFQIGRTWEMKELTMIERDLERNEGFVFIMGKKYYWETNSAKERTVFIKSIVKMYMENSGGHVPQLVNWDLAMFYLDEQSYQRAVIRGKAQPDDSRSHQRENHFNPSSAGSQTAQAAIIQRHHQPQAQRSAFNEASSLPQDQYFIDGSLPIKSANRPSHEHVKEASNPSFSPYKHSTSQSTPRTLPHESLRPSSDSSNLPSATQAVVTQTPVPPSSAAPLPHQGSHPYSNFYSRGMAEVASSKSLHPSPYSINSAKSDPPKQLVSPVLPLNVAATTVSSAENRKPDVSNANHHNQPDAINNLLKNMAGSRSPQRPVDHDSQRFPASNAKPTAASIIPAIESRISIESEKFYDDLNEVLRNSTIVDNSPSAGPNLEPEQENAFESTRDNLISNKNINIVNDTSNELSFEPGDEVRCMKSTNENVVEETTNSQLTPSFDGDQLAKNSSDWSANNIVEDSRELEVVDYEALVEILNETNWLDHDDPRSLLERLSVKLAEAEYQFNRQLMLLPKKASELKRYNDKATQECDRMDPTLSLFTMELSSVSRDIKYVESQFNGLQVEIANKKFLWTDLSSILDSVSLPESSLEQLLTLDLNETNLDTIESLLTALHKALGAIKGSEKKEEYNLGEIRALKDRRQAYEKITNVFLKRVVMQMDEKFKNLDSKTTALTTVLSKLLVYSSLPLFCKDVSEGTFNDLIEKWATDICQIYEARISAVVTFLQAKSIKRLLTTSRAEKLELLKLWETFKKSKTLSFENCSRSDELDTLLKAFAAIEELCITYQNFVDSFFHMSSPLNFPEFIKKFDKKSRNFDLYQVKAMDSNRDSAKLKNQMVTIVFQSQFNRFLTEINQNLKMNQWHTPAVLLYLENRIRWLKPTDQEFLLSILVKINEKLKQDWEDYINEQTVLHERSAIDYKARYLFPAILSFPIFLKTVEEEFGYAFSKFELSTEYSADILTYLDKTYCLWGASIARLLAKEEKLGNNNVSKLPAVSISVKLEKCISLVRNSYWLVETLPIFRKDSFMQIIQQAKQVFDRQKEFYADTLLHQEMGDIFTFVDGAYGLINSTSSRGDPSKWAAYSPQHLSTLLSKHPSQQIEAMVDNLHKNMYEHFYSEEGSKFIELLCEKLWSCIQGQTVSFYLKLYSLIDKHYKGTHIQFNKNDIIGAFDRHKKS</sequence>
<keyword evidence="2" id="KW-0813">Transport</keyword>
<dbReference type="GO" id="GO:0001927">
    <property type="term" value="P:exocyst assembly"/>
    <property type="evidence" value="ECO:0007669"/>
    <property type="project" value="EnsemblFungi"/>
</dbReference>
<feature type="compositionally biased region" description="Polar residues" evidence="5">
    <location>
        <begin position="335"/>
        <end position="354"/>
    </location>
</feature>
<dbReference type="HOGENOM" id="CLU_002075_1_0_1"/>
<evidence type="ECO:0000313" key="7">
    <source>
        <dbReference type="EMBL" id="AET39512.1"/>
    </source>
</evidence>
<dbReference type="PANTHER" id="PTHR16092">
    <property type="entry name" value="SEC3/SYNTAXIN-RELATED"/>
    <property type="match status" value="1"/>
</dbReference>
<dbReference type="InterPro" id="IPR048628">
    <property type="entry name" value="Sec3_C"/>
</dbReference>
<dbReference type="GO" id="GO:0031267">
    <property type="term" value="F:small GTPase binding"/>
    <property type="evidence" value="ECO:0007669"/>
    <property type="project" value="EnsemblFungi"/>
</dbReference>
<dbReference type="InterPro" id="IPR019160">
    <property type="entry name" value="Sec3_CC"/>
</dbReference>
<dbReference type="EMBL" id="CP002500">
    <property type="protein sequence ID" value="AET39512.1"/>
    <property type="molecule type" value="Genomic_DNA"/>
</dbReference>
<feature type="compositionally biased region" description="Polar residues" evidence="5">
    <location>
        <begin position="248"/>
        <end position="259"/>
    </location>
</feature>
<dbReference type="CDD" id="cd13315">
    <property type="entry name" value="PH_Sec3"/>
    <property type="match status" value="1"/>
</dbReference>
<feature type="region of interest" description="Disordered" evidence="5">
    <location>
        <begin position="231"/>
        <end position="278"/>
    </location>
</feature>
<feature type="region of interest" description="Disordered" evidence="5">
    <location>
        <begin position="388"/>
        <end position="408"/>
    </location>
</feature>
<dbReference type="GeneID" id="11470105"/>
<accession>G8JU09</accession>
<dbReference type="GO" id="GO:0051601">
    <property type="term" value="P:exocyst localization"/>
    <property type="evidence" value="ECO:0007669"/>
    <property type="project" value="EnsemblFungi"/>
</dbReference>
<dbReference type="GO" id="GO:0043332">
    <property type="term" value="C:mating projection tip"/>
    <property type="evidence" value="ECO:0007669"/>
    <property type="project" value="EnsemblFungi"/>
</dbReference>
<dbReference type="GO" id="GO:0005546">
    <property type="term" value="F:phosphatidylinositol-4,5-bisphosphate binding"/>
    <property type="evidence" value="ECO:0007669"/>
    <property type="project" value="EnsemblFungi"/>
</dbReference>
<keyword evidence="3" id="KW-0268">Exocytosis</keyword>
<dbReference type="STRING" id="931890.G8JU09"/>